<organism evidence="2 3">
    <name type="scientific">Sphingorhabdus pulchriflava</name>
    <dbReference type="NCBI Taxonomy" id="2292257"/>
    <lineage>
        <taxon>Bacteria</taxon>
        <taxon>Pseudomonadati</taxon>
        <taxon>Pseudomonadota</taxon>
        <taxon>Alphaproteobacteria</taxon>
        <taxon>Sphingomonadales</taxon>
        <taxon>Sphingomonadaceae</taxon>
        <taxon>Sphingorhabdus</taxon>
    </lineage>
</organism>
<dbReference type="AlphaFoldDB" id="A0A371B5H6"/>
<sequence length="100" mass="10449">MVVFSDIASAANGITALIGINFVTFAAFGIDKMKAEAGRWRIAESTLLMIALAGGSPGAYAGRAIFRHKTRKQPFSVQLHGIAALQGLMLAIGGGWWSAG</sequence>
<evidence type="ECO:0000313" key="3">
    <source>
        <dbReference type="Proteomes" id="UP000263833"/>
    </source>
</evidence>
<accession>A0A371B5H6</accession>
<keyword evidence="1" id="KW-0472">Membrane</keyword>
<feature type="transmembrane region" description="Helical" evidence="1">
    <location>
        <begin position="7"/>
        <end position="30"/>
    </location>
</feature>
<name>A0A371B5H6_9SPHN</name>
<dbReference type="Proteomes" id="UP000263833">
    <property type="component" value="Unassembled WGS sequence"/>
</dbReference>
<keyword evidence="1" id="KW-0812">Transmembrane</keyword>
<dbReference type="OrthoDB" id="72963at2"/>
<feature type="transmembrane region" description="Helical" evidence="1">
    <location>
        <begin position="42"/>
        <end position="65"/>
    </location>
</feature>
<gene>
    <name evidence="2" type="ORF">DXH95_13020</name>
</gene>
<dbReference type="InterPro" id="IPR010718">
    <property type="entry name" value="DUF1294"/>
</dbReference>
<keyword evidence="1" id="KW-1133">Transmembrane helix</keyword>
<dbReference type="EMBL" id="QRGP01000002">
    <property type="protein sequence ID" value="RDV02845.1"/>
    <property type="molecule type" value="Genomic_DNA"/>
</dbReference>
<protein>
    <submittedName>
        <fullName evidence="2">DUF1294 domain-containing protein</fullName>
    </submittedName>
</protein>
<proteinExistence type="predicted"/>
<dbReference type="Pfam" id="PF06961">
    <property type="entry name" value="DUF1294"/>
    <property type="match status" value="1"/>
</dbReference>
<reference evidence="3" key="1">
    <citation type="submission" date="2018-08" db="EMBL/GenBank/DDBJ databases">
        <authorList>
            <person name="Kim S.-J."/>
            <person name="Jung G.-Y."/>
        </authorList>
    </citation>
    <scope>NUCLEOTIDE SEQUENCE [LARGE SCALE GENOMIC DNA]</scope>
    <source>
        <strain evidence="3">GY_G</strain>
    </source>
</reference>
<keyword evidence="3" id="KW-1185">Reference proteome</keyword>
<feature type="transmembrane region" description="Helical" evidence="1">
    <location>
        <begin position="77"/>
        <end position="97"/>
    </location>
</feature>
<evidence type="ECO:0000256" key="1">
    <source>
        <dbReference type="SAM" id="Phobius"/>
    </source>
</evidence>
<comment type="caution">
    <text evidence="2">The sequence shown here is derived from an EMBL/GenBank/DDBJ whole genome shotgun (WGS) entry which is preliminary data.</text>
</comment>
<evidence type="ECO:0000313" key="2">
    <source>
        <dbReference type="EMBL" id="RDV02845.1"/>
    </source>
</evidence>